<name>A0A939LQZ1_9CELL</name>
<dbReference type="PROSITE" id="PS00211">
    <property type="entry name" value="ABC_TRANSPORTER_1"/>
    <property type="match status" value="1"/>
</dbReference>
<evidence type="ECO:0000259" key="5">
    <source>
        <dbReference type="PROSITE" id="PS50893"/>
    </source>
</evidence>
<dbReference type="GO" id="GO:0015418">
    <property type="term" value="F:ABC-type quaternary ammonium compound transporting activity"/>
    <property type="evidence" value="ECO:0007669"/>
    <property type="project" value="UniProtKB-EC"/>
</dbReference>
<dbReference type="GO" id="GO:0016887">
    <property type="term" value="F:ATP hydrolysis activity"/>
    <property type="evidence" value="ECO:0007669"/>
    <property type="project" value="InterPro"/>
</dbReference>
<dbReference type="InterPro" id="IPR017871">
    <property type="entry name" value="ABC_transporter-like_CS"/>
</dbReference>
<sequence length="349" mass="36708">MTPQHPSPTDPSSTTSAGRGLAVRDLVVHYRDDDGTTATAVDGLSLEVEPGEVLGLLGPSGSGKSSLLRAVAGLEPASSGSITWDGADLAGVPVHRRGFGLMFQDGQLFPHRDVAANVAFGLEMAGEPRARRRERVTELLELVGLGGFADRAVSTLSGGERQRVALARSLAPRPRLLLLDEPLSALDRALRERLAAEVREALTTTGTTAVFVTHDHDEAFAVADRIAVMDLGHLLQVARPVDLWHRPASQRVAEFLGYEAFVPAGVLPGVEDDALVALGPGSLRLDPAGDLRGTVRSAGFRRGVVEVVVEVEGIGPVTVVEPSAPDRAVVGPGEQVRLTVDVDAVPRLG</sequence>
<protein>
    <recommendedName>
        <fullName evidence="4">ABC-type quaternary amine transporter</fullName>
        <ecNumber evidence="4">7.6.2.9</ecNumber>
    </recommendedName>
</protein>
<dbReference type="EC" id="7.6.2.9" evidence="4"/>
<dbReference type="SMART" id="SM00382">
    <property type="entry name" value="AAA"/>
    <property type="match status" value="1"/>
</dbReference>
<proteinExistence type="predicted"/>
<gene>
    <name evidence="6" type="ORF">J4G33_13895</name>
</gene>
<dbReference type="InterPro" id="IPR003439">
    <property type="entry name" value="ABC_transporter-like_ATP-bd"/>
</dbReference>
<evidence type="ECO:0000256" key="2">
    <source>
        <dbReference type="ARBA" id="ARBA00022741"/>
    </source>
</evidence>
<feature type="domain" description="ABC transporter" evidence="5">
    <location>
        <begin position="21"/>
        <end position="256"/>
    </location>
</feature>
<dbReference type="Gene3D" id="3.40.50.300">
    <property type="entry name" value="P-loop containing nucleotide triphosphate hydrolases"/>
    <property type="match status" value="1"/>
</dbReference>
<evidence type="ECO:0000313" key="7">
    <source>
        <dbReference type="Proteomes" id="UP000664209"/>
    </source>
</evidence>
<evidence type="ECO:0000313" key="6">
    <source>
        <dbReference type="EMBL" id="MBO1752901.1"/>
    </source>
</evidence>
<keyword evidence="3 6" id="KW-0067">ATP-binding</keyword>
<accession>A0A939LQZ1</accession>
<dbReference type="GO" id="GO:0043190">
    <property type="term" value="C:ATP-binding cassette (ABC) transporter complex"/>
    <property type="evidence" value="ECO:0007669"/>
    <property type="project" value="InterPro"/>
</dbReference>
<dbReference type="PANTHER" id="PTHR42781:SF4">
    <property type="entry name" value="SPERMIDINE_PUTRESCINE IMPORT ATP-BINDING PROTEIN POTA"/>
    <property type="match status" value="1"/>
</dbReference>
<dbReference type="EMBL" id="JAGEMK010000008">
    <property type="protein sequence ID" value="MBO1752901.1"/>
    <property type="molecule type" value="Genomic_DNA"/>
</dbReference>
<dbReference type="InterPro" id="IPR003593">
    <property type="entry name" value="AAA+_ATPase"/>
</dbReference>
<evidence type="ECO:0000256" key="1">
    <source>
        <dbReference type="ARBA" id="ARBA00022448"/>
    </source>
</evidence>
<keyword evidence="7" id="KW-1185">Reference proteome</keyword>
<dbReference type="InterPro" id="IPR027417">
    <property type="entry name" value="P-loop_NTPase"/>
</dbReference>
<dbReference type="InterPro" id="IPR013611">
    <property type="entry name" value="Transp-assoc_OB_typ2"/>
</dbReference>
<dbReference type="InterPro" id="IPR050093">
    <property type="entry name" value="ABC_SmlMolc_Importer"/>
</dbReference>
<keyword evidence="2" id="KW-0547">Nucleotide-binding</keyword>
<dbReference type="AlphaFoldDB" id="A0A939LQZ1"/>
<comment type="caution">
    <text evidence="6">The sequence shown here is derived from an EMBL/GenBank/DDBJ whole genome shotgun (WGS) entry which is preliminary data.</text>
</comment>
<dbReference type="PROSITE" id="PS50893">
    <property type="entry name" value="ABC_TRANSPORTER_2"/>
    <property type="match status" value="1"/>
</dbReference>
<evidence type="ECO:0000256" key="3">
    <source>
        <dbReference type="ARBA" id="ARBA00022840"/>
    </source>
</evidence>
<dbReference type="PANTHER" id="PTHR42781">
    <property type="entry name" value="SPERMIDINE/PUTRESCINE IMPORT ATP-BINDING PROTEIN POTA"/>
    <property type="match status" value="1"/>
</dbReference>
<dbReference type="GO" id="GO:0005524">
    <property type="term" value="F:ATP binding"/>
    <property type="evidence" value="ECO:0007669"/>
    <property type="project" value="UniProtKB-KW"/>
</dbReference>
<dbReference type="FunFam" id="3.40.50.300:FF:000425">
    <property type="entry name" value="Probable ABC transporter, ATP-binding subunit"/>
    <property type="match status" value="1"/>
</dbReference>
<organism evidence="6 7">
    <name type="scientific">Actinotalea soli</name>
    <dbReference type="NCBI Taxonomy" id="2819234"/>
    <lineage>
        <taxon>Bacteria</taxon>
        <taxon>Bacillati</taxon>
        <taxon>Actinomycetota</taxon>
        <taxon>Actinomycetes</taxon>
        <taxon>Micrococcales</taxon>
        <taxon>Cellulomonadaceae</taxon>
        <taxon>Actinotalea</taxon>
    </lineage>
</organism>
<dbReference type="RefSeq" id="WP_208056588.1">
    <property type="nucleotide sequence ID" value="NZ_JAGEMK010000008.1"/>
</dbReference>
<evidence type="ECO:0000256" key="4">
    <source>
        <dbReference type="ARBA" id="ARBA00066388"/>
    </source>
</evidence>
<dbReference type="Pfam" id="PF08402">
    <property type="entry name" value="TOBE_2"/>
    <property type="match status" value="1"/>
</dbReference>
<reference evidence="6" key="1">
    <citation type="submission" date="2021-03" db="EMBL/GenBank/DDBJ databases">
        <title>Actinotalea soli sp. nov., isolated from soil.</title>
        <authorList>
            <person name="Ping W."/>
            <person name="Zhang J."/>
        </authorList>
    </citation>
    <scope>NUCLEOTIDE SEQUENCE</scope>
    <source>
        <strain evidence="6">BY-33</strain>
    </source>
</reference>
<dbReference type="Proteomes" id="UP000664209">
    <property type="component" value="Unassembled WGS sequence"/>
</dbReference>
<dbReference type="SUPFAM" id="SSF52540">
    <property type="entry name" value="P-loop containing nucleoside triphosphate hydrolases"/>
    <property type="match status" value="1"/>
</dbReference>
<keyword evidence="1" id="KW-0813">Transport</keyword>
<dbReference type="Pfam" id="PF00005">
    <property type="entry name" value="ABC_tran"/>
    <property type="match status" value="1"/>
</dbReference>